<feature type="domain" description="ScoMcrA-like DNA sulfur-binding" evidence="3">
    <location>
        <begin position="64"/>
        <end position="196"/>
    </location>
</feature>
<evidence type="ECO:0000259" key="3">
    <source>
        <dbReference type="Pfam" id="PF26340"/>
    </source>
</evidence>
<evidence type="ECO:0000256" key="1">
    <source>
        <dbReference type="SAM" id="MobiDB-lite"/>
    </source>
</evidence>
<name>A0A7Z0JC36_9ACTN</name>
<dbReference type="InterPro" id="IPR003615">
    <property type="entry name" value="HNH_nuc"/>
</dbReference>
<sequence>MAGAGGEGAVGAEEGAVEIGRDDPGKDHVSDYDGRRGQRRRRAVGSRPWTGSTGSPPSGAGGRTATARHKPLLLLYALGHHQRHGARPIEYAEAEQHLSRLLREFGPPRRTTPAYPFHHLATDGFWTVTTAEGEGTSDASPTALRRTNARGALSPDLLRALDTEPGLLDRIARHLLDANFAPSLHDDIRLLAGLALDADAEPGSDLRPAGARRDPGFRDEVLTAYEHRCAFCGFEGWIDGLTVGLEAAHVRWWALGGPDDPGNGLCLCSIHHRLFDRGVLGLTDDRAVTVSTRFVGRSAGAEQVVHALAGRRSHDPQPGYAPVEADHIAWHRREVFRGRPREQATAGT</sequence>
<feature type="compositionally biased region" description="Low complexity" evidence="1">
    <location>
        <begin position="45"/>
        <end position="58"/>
    </location>
</feature>
<protein>
    <submittedName>
        <fullName evidence="4">Putative restriction endonuclease</fullName>
    </submittedName>
</protein>
<dbReference type="InterPro" id="IPR058813">
    <property type="entry name" value="DNA-SBD_ScoMcrA"/>
</dbReference>
<reference evidence="4 5" key="1">
    <citation type="submission" date="2020-07" db="EMBL/GenBank/DDBJ databases">
        <title>Sequencing the genomes of 1000 actinobacteria strains.</title>
        <authorList>
            <person name="Klenk H.-P."/>
        </authorList>
    </citation>
    <scope>NUCLEOTIDE SEQUENCE [LARGE SCALE GENOMIC DNA]</scope>
    <source>
        <strain evidence="4 5">DSM 44442</strain>
    </source>
</reference>
<dbReference type="AlphaFoldDB" id="A0A7Z0JC36"/>
<accession>A0A7Z0JC36</accession>
<dbReference type="GO" id="GO:0004519">
    <property type="term" value="F:endonuclease activity"/>
    <property type="evidence" value="ECO:0007669"/>
    <property type="project" value="UniProtKB-KW"/>
</dbReference>
<evidence type="ECO:0000313" key="4">
    <source>
        <dbReference type="EMBL" id="NYJ36105.1"/>
    </source>
</evidence>
<feature type="region of interest" description="Disordered" evidence="1">
    <location>
        <begin position="1"/>
        <end position="65"/>
    </location>
</feature>
<dbReference type="Pfam" id="PF26340">
    <property type="entry name" value="DNA-SBD_ScoMcrA"/>
    <property type="match status" value="1"/>
</dbReference>
<keyword evidence="4" id="KW-0378">Hydrolase</keyword>
<feature type="compositionally biased region" description="Basic and acidic residues" evidence="1">
    <location>
        <begin position="19"/>
        <end position="36"/>
    </location>
</feature>
<evidence type="ECO:0000313" key="5">
    <source>
        <dbReference type="Proteomes" id="UP000572051"/>
    </source>
</evidence>
<proteinExistence type="predicted"/>
<dbReference type="NCBIfam" id="NF045808">
    <property type="entry name" value="PT-DNA_restrict"/>
    <property type="match status" value="1"/>
</dbReference>
<dbReference type="EMBL" id="JACCFS010000001">
    <property type="protein sequence ID" value="NYJ36105.1"/>
    <property type="molecule type" value="Genomic_DNA"/>
</dbReference>
<keyword evidence="4" id="KW-0540">Nuclease</keyword>
<organism evidence="4 5">
    <name type="scientific">Nocardiopsis aegyptia</name>
    <dbReference type="NCBI Taxonomy" id="220378"/>
    <lineage>
        <taxon>Bacteria</taxon>
        <taxon>Bacillati</taxon>
        <taxon>Actinomycetota</taxon>
        <taxon>Actinomycetes</taxon>
        <taxon>Streptosporangiales</taxon>
        <taxon>Nocardiopsidaceae</taxon>
        <taxon>Nocardiopsis</taxon>
    </lineage>
</organism>
<comment type="caution">
    <text evidence="4">The sequence shown here is derived from an EMBL/GenBank/DDBJ whole genome shotgun (WGS) entry which is preliminary data.</text>
</comment>
<gene>
    <name evidence="4" type="ORF">HNR10_003986</name>
</gene>
<dbReference type="CDD" id="cd00085">
    <property type="entry name" value="HNHc"/>
    <property type="match status" value="1"/>
</dbReference>
<dbReference type="Pfam" id="PF13391">
    <property type="entry name" value="HNH_2"/>
    <property type="match status" value="1"/>
</dbReference>
<keyword evidence="5" id="KW-1185">Reference proteome</keyword>
<dbReference type="InterPro" id="IPR011396">
    <property type="entry name" value="PT_DNA_restrict"/>
</dbReference>
<keyword evidence="4" id="KW-0255">Endonuclease</keyword>
<feature type="domain" description="HNH nuclease" evidence="2">
    <location>
        <begin position="229"/>
        <end position="282"/>
    </location>
</feature>
<evidence type="ECO:0000259" key="2">
    <source>
        <dbReference type="Pfam" id="PF13391"/>
    </source>
</evidence>
<dbReference type="Proteomes" id="UP000572051">
    <property type="component" value="Unassembled WGS sequence"/>
</dbReference>